<accession>A0A0M2T087</accession>
<organism evidence="11 12">
    <name type="scientific">Mesobacillus campisalis</name>
    <dbReference type="NCBI Taxonomy" id="1408103"/>
    <lineage>
        <taxon>Bacteria</taxon>
        <taxon>Bacillati</taxon>
        <taxon>Bacillota</taxon>
        <taxon>Bacilli</taxon>
        <taxon>Bacillales</taxon>
        <taxon>Bacillaceae</taxon>
        <taxon>Mesobacillus</taxon>
    </lineage>
</organism>
<dbReference type="PANTHER" id="PTHR38042">
    <property type="entry name" value="UROPORPHYRINOGEN-III SYNTHASE, CHLOROPLASTIC"/>
    <property type="match status" value="1"/>
</dbReference>
<gene>
    <name evidence="11" type="ORF">WQ57_08680</name>
</gene>
<dbReference type="InterPro" id="IPR003754">
    <property type="entry name" value="4pyrrol_synth_uPrphyn_synth"/>
</dbReference>
<dbReference type="OrthoDB" id="9815856at2"/>
<evidence type="ECO:0000256" key="8">
    <source>
        <dbReference type="ARBA" id="ARBA00048617"/>
    </source>
</evidence>
<evidence type="ECO:0000256" key="3">
    <source>
        <dbReference type="ARBA" id="ARBA00013109"/>
    </source>
</evidence>
<name>A0A0M2T087_9BACI</name>
<dbReference type="InterPro" id="IPR036108">
    <property type="entry name" value="4pyrrol_syn_uPrphyn_synt_sf"/>
</dbReference>
<proteinExistence type="inferred from homology"/>
<evidence type="ECO:0000256" key="2">
    <source>
        <dbReference type="ARBA" id="ARBA00008133"/>
    </source>
</evidence>
<feature type="domain" description="Tetrapyrrole biosynthesis uroporphyrinogen III synthase" evidence="10">
    <location>
        <begin position="23"/>
        <end position="246"/>
    </location>
</feature>
<protein>
    <recommendedName>
        <fullName evidence="7 9">Uroporphyrinogen-III synthase</fullName>
        <ecNumber evidence="3 9">4.2.1.75</ecNumber>
    </recommendedName>
</protein>
<evidence type="ECO:0000313" key="12">
    <source>
        <dbReference type="Proteomes" id="UP000034166"/>
    </source>
</evidence>
<evidence type="ECO:0000256" key="1">
    <source>
        <dbReference type="ARBA" id="ARBA00004772"/>
    </source>
</evidence>
<dbReference type="EC" id="4.2.1.75" evidence="3 9"/>
<comment type="catalytic activity">
    <reaction evidence="8 9">
        <text>hydroxymethylbilane = uroporphyrinogen III + H2O</text>
        <dbReference type="Rhea" id="RHEA:18965"/>
        <dbReference type="ChEBI" id="CHEBI:15377"/>
        <dbReference type="ChEBI" id="CHEBI:57308"/>
        <dbReference type="ChEBI" id="CHEBI:57845"/>
        <dbReference type="EC" id="4.2.1.75"/>
    </reaction>
</comment>
<dbReference type="EMBL" id="LAYY01000008">
    <property type="protein sequence ID" value="KKK38260.1"/>
    <property type="molecule type" value="Genomic_DNA"/>
</dbReference>
<comment type="function">
    <text evidence="6 9">Catalyzes cyclization of the linear tetrapyrrole, hydroxymethylbilane, to the macrocyclic uroporphyrinogen III.</text>
</comment>
<dbReference type="GO" id="GO:0006782">
    <property type="term" value="P:protoporphyrinogen IX biosynthetic process"/>
    <property type="evidence" value="ECO:0007669"/>
    <property type="project" value="UniProtKB-UniRule"/>
</dbReference>
<comment type="similarity">
    <text evidence="2 9">Belongs to the uroporphyrinogen-III synthase family.</text>
</comment>
<dbReference type="Gene3D" id="3.40.50.10090">
    <property type="match status" value="2"/>
</dbReference>
<evidence type="ECO:0000256" key="6">
    <source>
        <dbReference type="ARBA" id="ARBA00037589"/>
    </source>
</evidence>
<comment type="caution">
    <text evidence="11">The sequence shown here is derived from an EMBL/GenBank/DDBJ whole genome shotgun (WGS) entry which is preliminary data.</text>
</comment>
<evidence type="ECO:0000256" key="7">
    <source>
        <dbReference type="ARBA" id="ARBA00040167"/>
    </source>
</evidence>
<dbReference type="CDD" id="cd06578">
    <property type="entry name" value="HemD"/>
    <property type="match status" value="1"/>
</dbReference>
<keyword evidence="4 9" id="KW-0456">Lyase</keyword>
<evidence type="ECO:0000313" key="11">
    <source>
        <dbReference type="EMBL" id="KKK38260.1"/>
    </source>
</evidence>
<evidence type="ECO:0000256" key="4">
    <source>
        <dbReference type="ARBA" id="ARBA00023239"/>
    </source>
</evidence>
<dbReference type="UniPathway" id="UPA00251">
    <property type="reaction ID" value="UER00320"/>
</dbReference>
<dbReference type="SUPFAM" id="SSF69618">
    <property type="entry name" value="HemD-like"/>
    <property type="match status" value="1"/>
</dbReference>
<comment type="pathway">
    <text evidence="1 9">Porphyrin-containing compound metabolism; protoporphyrin-IX biosynthesis; coproporphyrinogen-III from 5-aminolevulinate: step 3/4.</text>
</comment>
<dbReference type="GO" id="GO:0006780">
    <property type="term" value="P:uroporphyrinogen III biosynthetic process"/>
    <property type="evidence" value="ECO:0007669"/>
    <property type="project" value="UniProtKB-UniRule"/>
</dbReference>
<evidence type="ECO:0000256" key="9">
    <source>
        <dbReference type="RuleBase" id="RU366031"/>
    </source>
</evidence>
<dbReference type="Proteomes" id="UP000034166">
    <property type="component" value="Unassembled WGS sequence"/>
</dbReference>
<keyword evidence="5 9" id="KW-0627">Porphyrin biosynthesis</keyword>
<sequence length="260" mass="29458">MIPPLPLQNKQVMIPRGEKQAQSFSQLVKKLGGNPVAVPLIAFRPVAASEELAAALRRLDTYDWIIFTSNVTVETFFSYYKKRHPFPKVAVIGSKTREVLEGFGIQADFMPDEYVAEGFVREFAPFVRKGMTVLIPKGNLAREYISSSLRQQGAVVDELIIYETYMPKESATKLAELLNSRKLDILAFTSPSTIDHFMDTVRAYGLESKIENSIVACIGPVSRQRAEQHGLKVHACPRKYTVEDMMESVIEYIHRQEERK</sequence>
<evidence type="ECO:0000259" key="10">
    <source>
        <dbReference type="Pfam" id="PF02602"/>
    </source>
</evidence>
<dbReference type="Pfam" id="PF02602">
    <property type="entry name" value="HEM4"/>
    <property type="match status" value="1"/>
</dbReference>
<reference evidence="11 12" key="1">
    <citation type="submission" date="2015-04" db="EMBL/GenBank/DDBJ databases">
        <title>Taxonomic description and genome sequence of Bacillus campisalis sp. nov., a novel member of the genus Bacillus isolated from solar saltern.</title>
        <authorList>
            <person name="Mathan Kumar R."/>
            <person name="Kaur G."/>
            <person name="Kumar A."/>
            <person name="Singh N.K."/>
            <person name="Kaur N."/>
            <person name="Kumar N."/>
            <person name="Mayilraj S."/>
        </authorList>
    </citation>
    <scope>NUCLEOTIDE SEQUENCE [LARGE SCALE GENOMIC DNA]</scope>
    <source>
        <strain evidence="11 12">SA2-6</strain>
    </source>
</reference>
<dbReference type="AlphaFoldDB" id="A0A0M2T087"/>
<keyword evidence="12" id="KW-1185">Reference proteome</keyword>
<evidence type="ECO:0000256" key="5">
    <source>
        <dbReference type="ARBA" id="ARBA00023244"/>
    </source>
</evidence>
<dbReference type="InterPro" id="IPR039793">
    <property type="entry name" value="UROS/Hem4"/>
</dbReference>
<dbReference type="GO" id="GO:0004852">
    <property type="term" value="F:uroporphyrinogen-III synthase activity"/>
    <property type="evidence" value="ECO:0007669"/>
    <property type="project" value="UniProtKB-UniRule"/>
</dbReference>
<dbReference type="RefSeq" id="WP_046523366.1">
    <property type="nucleotide sequence ID" value="NZ_LAYY01000008.1"/>
</dbReference>
<dbReference type="PATRIC" id="fig|1408103.3.peg.1957"/>
<dbReference type="PANTHER" id="PTHR38042:SF1">
    <property type="entry name" value="UROPORPHYRINOGEN-III SYNTHASE, CHLOROPLASTIC"/>
    <property type="match status" value="1"/>
</dbReference>